<evidence type="ECO:0000313" key="1">
    <source>
        <dbReference type="EMBL" id="KAK4030925.1"/>
    </source>
</evidence>
<protein>
    <submittedName>
        <fullName evidence="1">Uncharacterized protein</fullName>
    </submittedName>
</protein>
<keyword evidence="2" id="KW-1185">Reference proteome</keyword>
<comment type="caution">
    <text evidence="1">The sequence shown here is derived from an EMBL/GenBank/DDBJ whole genome shotgun (WGS) entry which is preliminary data.</text>
</comment>
<gene>
    <name evidence="1" type="ORF">OUZ56_024311</name>
</gene>
<name>A0ABR0B0L8_9CRUS</name>
<accession>A0ABR0B0L8</accession>
<reference evidence="1 2" key="1">
    <citation type="journal article" date="2023" name="Nucleic Acids Res.">
        <title>The hologenome of Daphnia magna reveals possible DNA methylation and microbiome-mediated evolution of the host genome.</title>
        <authorList>
            <person name="Chaturvedi A."/>
            <person name="Li X."/>
            <person name="Dhandapani V."/>
            <person name="Marshall H."/>
            <person name="Kissane S."/>
            <person name="Cuenca-Cambronero M."/>
            <person name="Asole G."/>
            <person name="Calvet F."/>
            <person name="Ruiz-Romero M."/>
            <person name="Marangio P."/>
            <person name="Guigo R."/>
            <person name="Rago D."/>
            <person name="Mirbahai L."/>
            <person name="Eastwood N."/>
            <person name="Colbourne J.K."/>
            <person name="Zhou J."/>
            <person name="Mallon E."/>
            <person name="Orsini L."/>
        </authorList>
    </citation>
    <scope>NUCLEOTIDE SEQUENCE [LARGE SCALE GENOMIC DNA]</scope>
    <source>
        <strain evidence="1">LRV0_1</strain>
    </source>
</reference>
<organism evidence="1 2">
    <name type="scientific">Daphnia magna</name>
    <dbReference type="NCBI Taxonomy" id="35525"/>
    <lineage>
        <taxon>Eukaryota</taxon>
        <taxon>Metazoa</taxon>
        <taxon>Ecdysozoa</taxon>
        <taxon>Arthropoda</taxon>
        <taxon>Crustacea</taxon>
        <taxon>Branchiopoda</taxon>
        <taxon>Diplostraca</taxon>
        <taxon>Cladocera</taxon>
        <taxon>Anomopoda</taxon>
        <taxon>Daphniidae</taxon>
        <taxon>Daphnia</taxon>
    </lineage>
</organism>
<dbReference type="Proteomes" id="UP001234178">
    <property type="component" value="Unassembled WGS sequence"/>
</dbReference>
<evidence type="ECO:0000313" key="2">
    <source>
        <dbReference type="Proteomes" id="UP001234178"/>
    </source>
</evidence>
<sequence length="64" mass="7356">MSSTELREKEYSPLSIELSIVENKSFYTGFMKVELQENKVETFEGYPVPKDCVSQSIKVKFGTE</sequence>
<dbReference type="EMBL" id="JAOYFB010000039">
    <property type="protein sequence ID" value="KAK4030925.1"/>
    <property type="molecule type" value="Genomic_DNA"/>
</dbReference>
<proteinExistence type="predicted"/>